<reference evidence="2 3" key="1">
    <citation type="journal article" date="2016" name="Nat. Commun.">
        <title>Thousands of microbial genomes shed light on interconnected biogeochemical processes in an aquifer system.</title>
        <authorList>
            <person name="Anantharaman K."/>
            <person name="Brown C.T."/>
            <person name="Hug L.A."/>
            <person name="Sharon I."/>
            <person name="Castelle C.J."/>
            <person name="Probst A.J."/>
            <person name="Thomas B.C."/>
            <person name="Singh A."/>
            <person name="Wilkins M.J."/>
            <person name="Karaoz U."/>
            <person name="Brodie E.L."/>
            <person name="Williams K.H."/>
            <person name="Hubbard S.S."/>
            <person name="Banfield J.F."/>
        </authorList>
    </citation>
    <scope>NUCLEOTIDE SEQUENCE [LARGE SCALE GENOMIC DNA]</scope>
</reference>
<evidence type="ECO:0000256" key="1">
    <source>
        <dbReference type="SAM" id="Phobius"/>
    </source>
</evidence>
<keyword evidence="1" id="KW-1133">Transmembrane helix</keyword>
<evidence type="ECO:0000313" key="2">
    <source>
        <dbReference type="EMBL" id="OGY12822.1"/>
    </source>
</evidence>
<dbReference type="EMBL" id="MHCC01000024">
    <property type="protein sequence ID" value="OGY12822.1"/>
    <property type="molecule type" value="Genomic_DNA"/>
</dbReference>
<feature type="transmembrane region" description="Helical" evidence="1">
    <location>
        <begin position="109"/>
        <end position="126"/>
    </location>
</feature>
<feature type="transmembrane region" description="Helical" evidence="1">
    <location>
        <begin position="80"/>
        <end position="103"/>
    </location>
</feature>
<accession>A0A1G1VC37</accession>
<name>A0A1G1VC37_9BACT</name>
<proteinExistence type="predicted"/>
<feature type="transmembrane region" description="Helical" evidence="1">
    <location>
        <begin position="21"/>
        <end position="40"/>
    </location>
</feature>
<dbReference type="Proteomes" id="UP000178659">
    <property type="component" value="Unassembled WGS sequence"/>
</dbReference>
<comment type="caution">
    <text evidence="2">The sequence shown here is derived from an EMBL/GenBank/DDBJ whole genome shotgun (WGS) entry which is preliminary data.</text>
</comment>
<protein>
    <submittedName>
        <fullName evidence="2">Uncharacterized protein</fullName>
    </submittedName>
</protein>
<keyword evidence="1" id="KW-0472">Membrane</keyword>
<organism evidence="2 3">
    <name type="scientific">Candidatus Blackburnbacteria bacterium RIFCSPLOWO2_01_FULL_40_20</name>
    <dbReference type="NCBI Taxonomy" id="1797519"/>
    <lineage>
        <taxon>Bacteria</taxon>
        <taxon>Candidatus Blackburniibacteriota</taxon>
    </lineage>
</organism>
<evidence type="ECO:0000313" key="3">
    <source>
        <dbReference type="Proteomes" id="UP000178659"/>
    </source>
</evidence>
<keyword evidence="1" id="KW-0812">Transmembrane</keyword>
<dbReference type="AlphaFoldDB" id="A0A1G1VC37"/>
<feature type="transmembrane region" description="Helical" evidence="1">
    <location>
        <begin position="46"/>
        <end position="68"/>
    </location>
</feature>
<gene>
    <name evidence="2" type="ORF">A3A77_03020</name>
</gene>
<sequence length="140" mass="14683">MRTEAETNKLTYEVRKVNALTIIRAVLVVVVSLILVPIVASTTLHPLFAVAIAFGVVVFLWDVLLPLVKLAAPVNVDLEYLISLAATAVIVGAIAVSAQVKAIVGEPTITTFATAYLVPGVVNWLVKLSQPGPAKATVAA</sequence>